<protein>
    <recommendedName>
        <fullName evidence="1">Alpha-ribazole phosphatase</fullName>
        <ecNumber evidence="1">3.1.3.73</ecNumber>
    </recommendedName>
</protein>
<dbReference type="InterPro" id="IPR017578">
    <property type="entry name" value="Ribazole_CobC"/>
</dbReference>
<dbReference type="NCBIfam" id="TIGR03162">
    <property type="entry name" value="ribazole_cobC"/>
    <property type="match status" value="1"/>
</dbReference>
<dbReference type="PANTHER" id="PTHR48100:SF1">
    <property type="entry name" value="HISTIDINE PHOSPHATASE FAMILY PROTEIN-RELATED"/>
    <property type="match status" value="1"/>
</dbReference>
<evidence type="ECO:0000256" key="2">
    <source>
        <dbReference type="PIRSR" id="PIRSR613078-3"/>
    </source>
</evidence>
<accession>A0A0A2F1X7</accession>
<dbReference type="SMART" id="SM00855">
    <property type="entry name" value="PGAM"/>
    <property type="match status" value="1"/>
</dbReference>
<dbReference type="InterPro" id="IPR013078">
    <property type="entry name" value="His_Pase_superF_clade-1"/>
</dbReference>
<dbReference type="PANTHER" id="PTHR48100">
    <property type="entry name" value="BROAD-SPECIFICITY PHOSPHATASE YOR283W-RELATED"/>
    <property type="match status" value="1"/>
</dbReference>
<dbReference type="OrthoDB" id="9782128at2"/>
<dbReference type="GO" id="GO:0009236">
    <property type="term" value="P:cobalamin biosynthetic process"/>
    <property type="evidence" value="ECO:0007669"/>
    <property type="project" value="UniProtKB-UniRule"/>
</dbReference>
<dbReference type="CDD" id="cd07067">
    <property type="entry name" value="HP_PGM_like"/>
    <property type="match status" value="1"/>
</dbReference>
<dbReference type="AlphaFoldDB" id="A0A0A2F1X7"/>
<comment type="caution">
    <text evidence="3">The sequence shown here is derived from an EMBL/GenBank/DDBJ whole genome shotgun (WGS) entry which is preliminary data.</text>
</comment>
<feature type="site" description="Transition state stabilizer" evidence="2">
    <location>
        <position position="140"/>
    </location>
</feature>
<dbReference type="RefSeq" id="WP_036850761.1">
    <property type="nucleotide sequence ID" value="NZ_JQJD01000010.1"/>
</dbReference>
<reference evidence="3 4" key="1">
    <citation type="submission" date="2014-08" db="EMBL/GenBank/DDBJ databases">
        <title>Porphyromonas cangingivalis strain:COT-109_OH1386 Genome sequencing.</title>
        <authorList>
            <person name="Wallis C."/>
            <person name="Deusch O."/>
            <person name="O'Flynn C."/>
            <person name="Davis I."/>
            <person name="Jospin G."/>
            <person name="Darling A.E."/>
            <person name="Coil D.A."/>
            <person name="Alexiev A."/>
            <person name="Horsfall A."/>
            <person name="Kirkwood N."/>
            <person name="Harris S."/>
            <person name="Eisen J.A."/>
        </authorList>
    </citation>
    <scope>NUCLEOTIDE SEQUENCE [LARGE SCALE GENOMIC DNA]</scope>
    <source>
        <strain evidence="4">COT-109 OH1386</strain>
    </source>
</reference>
<dbReference type="GO" id="GO:0005737">
    <property type="term" value="C:cytoplasm"/>
    <property type="evidence" value="ECO:0007669"/>
    <property type="project" value="TreeGrafter"/>
</dbReference>
<dbReference type="eggNOG" id="COG0406">
    <property type="taxonomic scope" value="Bacteria"/>
</dbReference>
<dbReference type="Proteomes" id="UP000030125">
    <property type="component" value="Unassembled WGS sequence"/>
</dbReference>
<evidence type="ECO:0000313" key="4">
    <source>
        <dbReference type="Proteomes" id="UP000030125"/>
    </source>
</evidence>
<dbReference type="SUPFAM" id="SSF53254">
    <property type="entry name" value="Phosphoglycerate mutase-like"/>
    <property type="match status" value="1"/>
</dbReference>
<dbReference type="STRING" id="36874.HQ34_05030"/>
<name>A0A0A2F1X7_PORCN</name>
<proteinExistence type="predicted"/>
<dbReference type="Pfam" id="PF00300">
    <property type="entry name" value="His_Phos_1"/>
    <property type="match status" value="1"/>
</dbReference>
<dbReference type="Gene3D" id="3.40.50.1240">
    <property type="entry name" value="Phosphoglycerate mutase-like"/>
    <property type="match status" value="1"/>
</dbReference>
<dbReference type="InterPro" id="IPR029033">
    <property type="entry name" value="His_PPase_superfam"/>
</dbReference>
<sequence length="182" mass="20938">MPLTLLRHTQVAVPQGVCYGQMDVALRTSYTEEWAEISSRLGKRLFTKVYSSPLSRCKLLADHLSPEVIEDSRLIELNFGVWEGWTWDQIFEAKEGKEWFDDYINTSTPDGESYKALVERVRDFIADLPREDEDILIVTHAGVIRAFMHLLEGISIEEAFQTPIDYGQLITYQDINLSTFSK</sequence>
<evidence type="ECO:0000256" key="1">
    <source>
        <dbReference type="NCBIfam" id="TIGR03162"/>
    </source>
</evidence>
<dbReference type="GO" id="GO:0043755">
    <property type="term" value="F:alpha-ribazole phosphatase activity"/>
    <property type="evidence" value="ECO:0007669"/>
    <property type="project" value="UniProtKB-UniRule"/>
</dbReference>
<evidence type="ECO:0000313" key="3">
    <source>
        <dbReference type="EMBL" id="KGN82474.1"/>
    </source>
</evidence>
<keyword evidence="4" id="KW-1185">Reference proteome</keyword>
<dbReference type="InterPro" id="IPR050275">
    <property type="entry name" value="PGM_Phosphatase"/>
</dbReference>
<gene>
    <name evidence="3" type="ORF">HQ35_02650</name>
</gene>
<organism evidence="3 4">
    <name type="scientific">Porphyromonas cangingivalis</name>
    <dbReference type="NCBI Taxonomy" id="36874"/>
    <lineage>
        <taxon>Bacteria</taxon>
        <taxon>Pseudomonadati</taxon>
        <taxon>Bacteroidota</taxon>
        <taxon>Bacteroidia</taxon>
        <taxon>Bacteroidales</taxon>
        <taxon>Porphyromonadaceae</taxon>
        <taxon>Porphyromonas</taxon>
    </lineage>
</organism>
<dbReference type="EC" id="3.1.3.73" evidence="1"/>
<dbReference type="EMBL" id="JQJD01000010">
    <property type="protein sequence ID" value="KGN82474.1"/>
    <property type="molecule type" value="Genomic_DNA"/>
</dbReference>